<feature type="region of interest" description="Disordered" evidence="1">
    <location>
        <begin position="1"/>
        <end position="30"/>
    </location>
</feature>
<dbReference type="OrthoDB" id="488736at2"/>
<proteinExistence type="predicted"/>
<dbReference type="AlphaFoldDB" id="A0A2K8SL05"/>
<protein>
    <submittedName>
        <fullName evidence="2">Uncharacterized protein</fullName>
    </submittedName>
</protein>
<reference evidence="2 3" key="1">
    <citation type="submission" date="2017-11" db="EMBL/GenBank/DDBJ databases">
        <title>Complete genome of a free-living desiccation-tolerant cyanobacterium and its photosynthetic adaptation to extreme terrestrial habitat.</title>
        <authorList>
            <person name="Shang J."/>
        </authorList>
    </citation>
    <scope>NUCLEOTIDE SEQUENCE [LARGE SCALE GENOMIC DNA]</scope>
    <source>
        <strain evidence="2 3">CCNUN1</strain>
    </source>
</reference>
<evidence type="ECO:0000313" key="2">
    <source>
        <dbReference type="EMBL" id="AUB35973.1"/>
    </source>
</evidence>
<dbReference type="RefSeq" id="WP_100898016.1">
    <property type="nucleotide sequence ID" value="NZ_CAWNNC010000001.1"/>
</dbReference>
<dbReference type="KEGG" id="nfl:COO91_01866"/>
<gene>
    <name evidence="2" type="ORF">COO91_01866</name>
</gene>
<name>A0A2K8SL05_9NOSO</name>
<accession>A0A2K8SL05</accession>
<evidence type="ECO:0000256" key="1">
    <source>
        <dbReference type="SAM" id="MobiDB-lite"/>
    </source>
</evidence>
<organism evidence="2 3">
    <name type="scientific">Nostoc flagelliforme CCNUN1</name>
    <dbReference type="NCBI Taxonomy" id="2038116"/>
    <lineage>
        <taxon>Bacteria</taxon>
        <taxon>Bacillati</taxon>
        <taxon>Cyanobacteriota</taxon>
        <taxon>Cyanophyceae</taxon>
        <taxon>Nostocales</taxon>
        <taxon>Nostocaceae</taxon>
        <taxon>Nostoc</taxon>
    </lineage>
</organism>
<sequence>MGYKNAQQAARGAAKAPETRSEETGQEAGFQMDDQFEAFDTAVADSIVDLRGARIMQRVLIRIAGGDMGRIAPQMFKSFEQGTLASLGEQVKQLTEWHEKPQKALAPTDKPKAS</sequence>
<dbReference type="Proteomes" id="UP000232003">
    <property type="component" value="Chromosome"/>
</dbReference>
<keyword evidence="3" id="KW-1185">Reference proteome</keyword>
<evidence type="ECO:0000313" key="3">
    <source>
        <dbReference type="Proteomes" id="UP000232003"/>
    </source>
</evidence>
<feature type="compositionally biased region" description="Low complexity" evidence="1">
    <location>
        <begin position="1"/>
        <end position="16"/>
    </location>
</feature>
<dbReference type="EMBL" id="CP024785">
    <property type="protein sequence ID" value="AUB35973.1"/>
    <property type="molecule type" value="Genomic_DNA"/>
</dbReference>